<dbReference type="GO" id="GO:0003677">
    <property type="term" value="F:DNA binding"/>
    <property type="evidence" value="ECO:0007669"/>
    <property type="project" value="UniProtKB-UniRule"/>
</dbReference>
<feature type="DNA-binding region" description="H-T-H motif" evidence="2">
    <location>
        <begin position="28"/>
        <end position="47"/>
    </location>
</feature>
<name>A0A0H4R0E5_9LACO</name>
<dbReference type="PATRIC" id="fig|1007676.4.peg.1260"/>
<evidence type="ECO:0000313" key="5">
    <source>
        <dbReference type="Proteomes" id="UP000036106"/>
    </source>
</evidence>
<dbReference type="AlphaFoldDB" id="A0A0H4R0E5"/>
<dbReference type="InterPro" id="IPR001647">
    <property type="entry name" value="HTH_TetR"/>
</dbReference>
<dbReference type="OrthoDB" id="9810250at2"/>
<dbReference type="STRING" id="1007676.ABM34_06340"/>
<proteinExistence type="predicted"/>
<keyword evidence="5" id="KW-1185">Reference proteome</keyword>
<dbReference type="PANTHER" id="PTHR43479:SF7">
    <property type="entry name" value="TETR-FAMILY TRANSCRIPTIONAL REGULATOR"/>
    <property type="match status" value="1"/>
</dbReference>
<evidence type="ECO:0000313" key="4">
    <source>
        <dbReference type="EMBL" id="AKP67190.1"/>
    </source>
</evidence>
<dbReference type="RefSeq" id="WP_048704335.1">
    <property type="nucleotide sequence ID" value="NZ_CP012034.1"/>
</dbReference>
<sequence>MANYTKIELDIISSFKNLMTDHEFENISVAEVANGANITRRGFYNHFKDKYDLVNSIFESEVFPEVMKVTTLDDWFKGSIFICNYLKKNRDYYQKLLSVNGQNCLKTEFYKLTQIQMTMLIPELLGGRKLSKGDELFLIDYYYNAYMEITKEWLTGKYEFDTDQFVARWRRLLEHSLHDYLDNFTY</sequence>
<dbReference type="Pfam" id="PF00440">
    <property type="entry name" value="TetR_N"/>
    <property type="match status" value="1"/>
</dbReference>
<dbReference type="SUPFAM" id="SSF46689">
    <property type="entry name" value="Homeodomain-like"/>
    <property type="match status" value="1"/>
</dbReference>
<keyword evidence="1 2" id="KW-0238">DNA-binding</keyword>
<reference evidence="5" key="1">
    <citation type="submission" date="2015-07" db="EMBL/GenBank/DDBJ databases">
        <title>Lactobacillus ginsenosidimutans/EMML 3141/ whole genome sequencing.</title>
        <authorList>
            <person name="Kim M.K."/>
            <person name="Im W.-T."/>
            <person name="Srinivasan S."/>
            <person name="Lee J.-J."/>
        </authorList>
    </citation>
    <scope>NUCLEOTIDE SEQUENCE [LARGE SCALE GENOMIC DNA]</scope>
    <source>
        <strain evidence="5">EMML 3041</strain>
    </source>
</reference>
<dbReference type="InterPro" id="IPR050624">
    <property type="entry name" value="HTH-type_Tx_Regulator"/>
</dbReference>
<evidence type="ECO:0000256" key="1">
    <source>
        <dbReference type="ARBA" id="ARBA00023125"/>
    </source>
</evidence>
<dbReference type="KEGG" id="lgn:ABM34_06340"/>
<dbReference type="Gene3D" id="1.10.357.10">
    <property type="entry name" value="Tetracycline Repressor, domain 2"/>
    <property type="match status" value="1"/>
</dbReference>
<dbReference type="PROSITE" id="PS50977">
    <property type="entry name" value="HTH_TETR_2"/>
    <property type="match status" value="1"/>
</dbReference>
<dbReference type="Proteomes" id="UP000036106">
    <property type="component" value="Chromosome"/>
</dbReference>
<feature type="domain" description="HTH tetR-type" evidence="3">
    <location>
        <begin position="5"/>
        <end position="65"/>
    </location>
</feature>
<gene>
    <name evidence="4" type="ORF">ABM34_06340</name>
</gene>
<evidence type="ECO:0000259" key="3">
    <source>
        <dbReference type="PROSITE" id="PS50977"/>
    </source>
</evidence>
<dbReference type="Pfam" id="PF14278">
    <property type="entry name" value="TetR_C_8"/>
    <property type="match status" value="1"/>
</dbReference>
<accession>A0A0H4R0E5</accession>
<dbReference type="EMBL" id="CP012034">
    <property type="protein sequence ID" value="AKP67190.1"/>
    <property type="molecule type" value="Genomic_DNA"/>
</dbReference>
<organism evidence="4 5">
    <name type="scientific">Companilactobacillus ginsenosidimutans</name>
    <dbReference type="NCBI Taxonomy" id="1007676"/>
    <lineage>
        <taxon>Bacteria</taxon>
        <taxon>Bacillati</taxon>
        <taxon>Bacillota</taxon>
        <taxon>Bacilli</taxon>
        <taxon>Lactobacillales</taxon>
        <taxon>Lactobacillaceae</taxon>
        <taxon>Companilactobacillus</taxon>
    </lineage>
</organism>
<dbReference type="PANTHER" id="PTHR43479">
    <property type="entry name" value="ACREF/ENVCD OPERON REPRESSOR-RELATED"/>
    <property type="match status" value="1"/>
</dbReference>
<evidence type="ECO:0000256" key="2">
    <source>
        <dbReference type="PROSITE-ProRule" id="PRU00335"/>
    </source>
</evidence>
<dbReference type="InterPro" id="IPR039532">
    <property type="entry name" value="TetR_C_Firmicutes"/>
</dbReference>
<protein>
    <recommendedName>
        <fullName evidence="3">HTH tetR-type domain-containing protein</fullName>
    </recommendedName>
</protein>
<dbReference type="InterPro" id="IPR009057">
    <property type="entry name" value="Homeodomain-like_sf"/>
</dbReference>